<feature type="domain" description="HIT" evidence="1">
    <location>
        <begin position="1"/>
        <end position="17"/>
    </location>
</feature>
<dbReference type="AlphaFoldDB" id="X1K3D6"/>
<evidence type="ECO:0000259" key="1">
    <source>
        <dbReference type="PROSITE" id="PS51084"/>
    </source>
</evidence>
<feature type="non-terminal residue" evidence="2">
    <location>
        <position position="1"/>
    </location>
</feature>
<dbReference type="PROSITE" id="PS51084">
    <property type="entry name" value="HIT_2"/>
    <property type="match status" value="1"/>
</dbReference>
<protein>
    <recommendedName>
        <fullName evidence="1">HIT domain-containing protein</fullName>
    </recommendedName>
</protein>
<dbReference type="InterPro" id="IPR036265">
    <property type="entry name" value="HIT-like_sf"/>
</dbReference>
<comment type="caution">
    <text evidence="2">The sequence shown here is derived from an EMBL/GenBank/DDBJ whole genome shotgun (WGS) entry which is preliminary data.</text>
</comment>
<dbReference type="GO" id="GO:0003824">
    <property type="term" value="F:catalytic activity"/>
    <property type="evidence" value="ECO:0007669"/>
    <property type="project" value="InterPro"/>
</dbReference>
<reference evidence="2" key="1">
    <citation type="journal article" date="2014" name="Front. Microbiol.">
        <title>High frequency of phylogenetically diverse reductive dehalogenase-homologous genes in deep subseafloor sedimentary metagenomes.</title>
        <authorList>
            <person name="Kawai M."/>
            <person name="Futagami T."/>
            <person name="Toyoda A."/>
            <person name="Takaki Y."/>
            <person name="Nishi S."/>
            <person name="Hori S."/>
            <person name="Arai W."/>
            <person name="Tsubouchi T."/>
            <person name="Morono Y."/>
            <person name="Uchiyama I."/>
            <person name="Ito T."/>
            <person name="Fujiyama A."/>
            <person name="Inagaki F."/>
            <person name="Takami H."/>
        </authorList>
    </citation>
    <scope>NUCLEOTIDE SEQUENCE</scope>
    <source>
        <strain evidence="2">Expedition CK06-06</strain>
    </source>
</reference>
<dbReference type="InterPro" id="IPR011146">
    <property type="entry name" value="HIT-like"/>
</dbReference>
<proteinExistence type="predicted"/>
<organism evidence="2">
    <name type="scientific">marine sediment metagenome</name>
    <dbReference type="NCBI Taxonomy" id="412755"/>
    <lineage>
        <taxon>unclassified sequences</taxon>
        <taxon>metagenomes</taxon>
        <taxon>ecological metagenomes</taxon>
    </lineage>
</organism>
<sequence>PHFHLHIIPRREGDEINLASWWRSKVKEVDKEKLKELAEKLKI</sequence>
<dbReference type="EMBL" id="BARU01036153">
    <property type="protein sequence ID" value="GAH88185.1"/>
    <property type="molecule type" value="Genomic_DNA"/>
</dbReference>
<dbReference type="Gene3D" id="3.30.428.10">
    <property type="entry name" value="HIT-like"/>
    <property type="match status" value="1"/>
</dbReference>
<gene>
    <name evidence="2" type="ORF">S03H2_56510</name>
</gene>
<accession>X1K3D6</accession>
<evidence type="ECO:0000313" key="2">
    <source>
        <dbReference type="EMBL" id="GAH88185.1"/>
    </source>
</evidence>
<name>X1K3D6_9ZZZZ</name>
<dbReference type="SUPFAM" id="SSF54197">
    <property type="entry name" value="HIT-like"/>
    <property type="match status" value="1"/>
</dbReference>